<gene>
    <name evidence="2" type="ORF">MUK42_19910</name>
</gene>
<dbReference type="EMBL" id="CP097507">
    <property type="protein sequence ID" value="URE02780.1"/>
    <property type="molecule type" value="Genomic_DNA"/>
</dbReference>
<proteinExistence type="predicted"/>
<keyword evidence="1" id="KW-0732">Signal</keyword>
<evidence type="ECO:0000256" key="1">
    <source>
        <dbReference type="SAM" id="SignalP"/>
    </source>
</evidence>
<dbReference type="PANTHER" id="PTHR33107:SF5">
    <property type="entry name" value="KUNITZ TRYPSIN INHIBITOR 5"/>
    <property type="match status" value="1"/>
</dbReference>
<sequence>MELLVLLPVFLYALSAEATIFASVRDTDRRSLRPGHEYYVLPLIRGHGGGLSLAARSNDTCPLAVAQENSEVSDGLPLTFSPVNPKDKFVKMSTDLNVWFAASTICVQSTVWKLADAEATGRRYVVTGGLKGDPGLATVSNWFKIERYGESDYKLVHCPSVCRTCKVVCGDVGVFVEGGKRWLGLRDEPFPVVFKNAPPRQALNLFG</sequence>
<evidence type="ECO:0000313" key="3">
    <source>
        <dbReference type="Proteomes" id="UP001055439"/>
    </source>
</evidence>
<dbReference type="Pfam" id="PF00197">
    <property type="entry name" value="Kunitz_legume"/>
    <property type="match status" value="1"/>
</dbReference>
<dbReference type="AlphaFoldDB" id="A0A9E7K4A4"/>
<dbReference type="PRINTS" id="PR00291">
    <property type="entry name" value="KUNITZINHBTR"/>
</dbReference>
<dbReference type="Gene3D" id="2.80.10.50">
    <property type="match status" value="1"/>
</dbReference>
<dbReference type="SUPFAM" id="SSF50386">
    <property type="entry name" value="STI-like"/>
    <property type="match status" value="1"/>
</dbReference>
<dbReference type="Proteomes" id="UP001055439">
    <property type="component" value="Chromosome 5"/>
</dbReference>
<dbReference type="OrthoDB" id="1918435at2759"/>
<reference evidence="2" key="1">
    <citation type="submission" date="2022-05" db="EMBL/GenBank/DDBJ databases">
        <title>The Musa troglodytarum L. genome provides insights into the mechanism of non-climacteric behaviour and enrichment of carotenoids.</title>
        <authorList>
            <person name="Wang J."/>
        </authorList>
    </citation>
    <scope>NUCLEOTIDE SEQUENCE</scope>
    <source>
        <tissue evidence="2">Leaf</tissue>
    </source>
</reference>
<accession>A0A9E7K4A4</accession>
<dbReference type="SMART" id="SM00452">
    <property type="entry name" value="STI"/>
    <property type="match status" value="1"/>
</dbReference>
<dbReference type="InterPro" id="IPR002160">
    <property type="entry name" value="Prot_inh_Kunz-lg"/>
</dbReference>
<evidence type="ECO:0000313" key="2">
    <source>
        <dbReference type="EMBL" id="URE02780.1"/>
    </source>
</evidence>
<dbReference type="InterPro" id="IPR011065">
    <property type="entry name" value="Kunitz_inhibitor_STI-like_sf"/>
</dbReference>
<organism evidence="2 3">
    <name type="scientific">Musa troglodytarum</name>
    <name type="common">fe'i banana</name>
    <dbReference type="NCBI Taxonomy" id="320322"/>
    <lineage>
        <taxon>Eukaryota</taxon>
        <taxon>Viridiplantae</taxon>
        <taxon>Streptophyta</taxon>
        <taxon>Embryophyta</taxon>
        <taxon>Tracheophyta</taxon>
        <taxon>Spermatophyta</taxon>
        <taxon>Magnoliopsida</taxon>
        <taxon>Liliopsida</taxon>
        <taxon>Zingiberales</taxon>
        <taxon>Musaceae</taxon>
        <taxon>Musa</taxon>
    </lineage>
</organism>
<dbReference type="CDD" id="cd23375">
    <property type="entry name" value="beta-trefoil_STI_VvMLP-like"/>
    <property type="match status" value="1"/>
</dbReference>
<feature type="signal peptide" evidence="1">
    <location>
        <begin position="1"/>
        <end position="18"/>
    </location>
</feature>
<dbReference type="PANTHER" id="PTHR33107">
    <property type="entry name" value="KUNITZ TRYPSIN INHIBITOR 2"/>
    <property type="match status" value="1"/>
</dbReference>
<feature type="chain" id="PRO_5038716975" evidence="1">
    <location>
        <begin position="19"/>
        <end position="207"/>
    </location>
</feature>
<keyword evidence="3" id="KW-1185">Reference proteome</keyword>
<dbReference type="GO" id="GO:0004866">
    <property type="term" value="F:endopeptidase inhibitor activity"/>
    <property type="evidence" value="ECO:0007669"/>
    <property type="project" value="InterPro"/>
</dbReference>
<name>A0A9E7K4A4_9LILI</name>
<protein>
    <submittedName>
        <fullName evidence="2">Alpha-amylase inhibitor</fullName>
    </submittedName>
</protein>